<comment type="caution">
    <text evidence="9">The sequence shown here is derived from an EMBL/GenBank/DDBJ whole genome shotgun (WGS) entry which is preliminary data.</text>
</comment>
<evidence type="ECO:0000256" key="2">
    <source>
        <dbReference type="ARBA" id="ARBA00022448"/>
    </source>
</evidence>
<dbReference type="PROSITE" id="PS51257">
    <property type="entry name" value="PROKAR_LIPOPROTEIN"/>
    <property type="match status" value="1"/>
</dbReference>
<dbReference type="InterPro" id="IPR000515">
    <property type="entry name" value="MetI-like"/>
</dbReference>
<dbReference type="InterPro" id="IPR035906">
    <property type="entry name" value="MetI-like_sf"/>
</dbReference>
<dbReference type="PANTHER" id="PTHR43744:SF9">
    <property type="entry name" value="POLYGALACTURONAN_RHAMNOGALACTURONAN TRANSPORT SYSTEM PERMEASE PROTEIN YTCP"/>
    <property type="match status" value="1"/>
</dbReference>
<keyword evidence="2 7" id="KW-0813">Transport</keyword>
<evidence type="ECO:0000313" key="10">
    <source>
        <dbReference type="Proteomes" id="UP000307943"/>
    </source>
</evidence>
<comment type="similarity">
    <text evidence="7">Belongs to the binding-protein-dependent transport system permease family.</text>
</comment>
<gene>
    <name evidence="9" type="ORF">FE784_22615</name>
</gene>
<evidence type="ECO:0000256" key="7">
    <source>
        <dbReference type="RuleBase" id="RU363032"/>
    </source>
</evidence>
<dbReference type="AlphaFoldDB" id="A0A5C4T6T4"/>
<dbReference type="GO" id="GO:0055085">
    <property type="term" value="P:transmembrane transport"/>
    <property type="evidence" value="ECO:0007669"/>
    <property type="project" value="InterPro"/>
</dbReference>
<dbReference type="Gene3D" id="1.10.3720.10">
    <property type="entry name" value="MetI-like"/>
    <property type="match status" value="1"/>
</dbReference>
<dbReference type="GO" id="GO:0005886">
    <property type="term" value="C:plasma membrane"/>
    <property type="evidence" value="ECO:0007669"/>
    <property type="project" value="UniProtKB-SubCell"/>
</dbReference>
<accession>A0A5C4T6T4</accession>
<dbReference type="SUPFAM" id="SSF161098">
    <property type="entry name" value="MetI-like"/>
    <property type="match status" value="1"/>
</dbReference>
<evidence type="ECO:0000259" key="8">
    <source>
        <dbReference type="PROSITE" id="PS50928"/>
    </source>
</evidence>
<evidence type="ECO:0000256" key="4">
    <source>
        <dbReference type="ARBA" id="ARBA00022692"/>
    </source>
</evidence>
<dbReference type="CDD" id="cd06261">
    <property type="entry name" value="TM_PBP2"/>
    <property type="match status" value="1"/>
</dbReference>
<keyword evidence="3" id="KW-1003">Cell membrane</keyword>
<name>A0A5C4T6T4_9BACL</name>
<dbReference type="PROSITE" id="PS50928">
    <property type="entry name" value="ABC_TM1"/>
    <property type="match status" value="1"/>
</dbReference>
<evidence type="ECO:0000256" key="3">
    <source>
        <dbReference type="ARBA" id="ARBA00022475"/>
    </source>
</evidence>
<comment type="subcellular location">
    <subcellularLocation>
        <location evidence="1 7">Cell membrane</location>
        <topology evidence="1 7">Multi-pass membrane protein</topology>
    </subcellularLocation>
</comment>
<evidence type="ECO:0000256" key="6">
    <source>
        <dbReference type="ARBA" id="ARBA00023136"/>
    </source>
</evidence>
<feature type="domain" description="ABC transmembrane type-1" evidence="8">
    <location>
        <begin position="73"/>
        <end position="276"/>
    </location>
</feature>
<keyword evidence="4 7" id="KW-0812">Transmembrane</keyword>
<evidence type="ECO:0000256" key="5">
    <source>
        <dbReference type="ARBA" id="ARBA00022989"/>
    </source>
</evidence>
<dbReference type="PANTHER" id="PTHR43744">
    <property type="entry name" value="ABC TRANSPORTER PERMEASE PROTEIN MG189-RELATED-RELATED"/>
    <property type="match status" value="1"/>
</dbReference>
<keyword evidence="10" id="KW-1185">Reference proteome</keyword>
<feature type="transmembrane region" description="Helical" evidence="7">
    <location>
        <begin position="257"/>
        <end position="276"/>
    </location>
</feature>
<organism evidence="9 10">
    <name type="scientific">Paenibacillus hemerocallicola</name>
    <dbReference type="NCBI Taxonomy" id="1172614"/>
    <lineage>
        <taxon>Bacteria</taxon>
        <taxon>Bacillati</taxon>
        <taxon>Bacillota</taxon>
        <taxon>Bacilli</taxon>
        <taxon>Bacillales</taxon>
        <taxon>Paenibacillaceae</taxon>
        <taxon>Paenibacillus</taxon>
    </lineage>
</organism>
<evidence type="ECO:0000313" key="9">
    <source>
        <dbReference type="EMBL" id="TNJ63959.1"/>
    </source>
</evidence>
<feature type="transmembrane region" description="Helical" evidence="7">
    <location>
        <begin position="142"/>
        <end position="160"/>
    </location>
</feature>
<dbReference type="RefSeq" id="WP_139604506.1">
    <property type="nucleotide sequence ID" value="NZ_VDCQ01000035.1"/>
</dbReference>
<keyword evidence="6 7" id="KW-0472">Membrane</keyword>
<feature type="transmembrane region" description="Helical" evidence="7">
    <location>
        <begin position="181"/>
        <end position="203"/>
    </location>
</feature>
<dbReference type="EMBL" id="VDCQ01000035">
    <property type="protein sequence ID" value="TNJ63959.1"/>
    <property type="molecule type" value="Genomic_DNA"/>
</dbReference>
<evidence type="ECO:0000256" key="1">
    <source>
        <dbReference type="ARBA" id="ARBA00004651"/>
    </source>
</evidence>
<dbReference type="OrthoDB" id="2563390at2"/>
<feature type="transmembrane region" description="Helical" evidence="7">
    <location>
        <begin position="72"/>
        <end position="96"/>
    </location>
</feature>
<proteinExistence type="inferred from homology"/>
<reference evidence="9 10" key="1">
    <citation type="submission" date="2019-05" db="EMBL/GenBank/DDBJ databases">
        <title>We sequenced the genome of Paenibacillus hemerocallicola KCTC 33185 for further insight into its adaptation and study the phylogeny of Paenibacillus.</title>
        <authorList>
            <person name="Narsing Rao M.P."/>
        </authorList>
    </citation>
    <scope>NUCLEOTIDE SEQUENCE [LARGE SCALE GENOMIC DNA]</scope>
    <source>
        <strain evidence="9 10">KCTC 33185</strain>
    </source>
</reference>
<dbReference type="Proteomes" id="UP000307943">
    <property type="component" value="Unassembled WGS sequence"/>
</dbReference>
<protein>
    <submittedName>
        <fullName evidence="9">Carbohydrate ABC transporter permease</fullName>
    </submittedName>
</protein>
<sequence>MRTSFGEKLFYRLNALILGLIALSCLLPILHVAALSLSDPHHIVSGSVSLWPRGWSLDSYRLLMSGTRIVQAFLNSVLITVVGVVGSLAFTILAAYPLSRSYMYGRRFFTLAIVFTMLFSGGMIPTYLVVKSLGLMNTYGALWLPALISTYYMLIMRTFFANIPGELEEAARMDGCGEFRYLARIVLPLSLPVMATVALFYAVGYWNSFVGVLLYIQDIEKYNLAVLVQQMIRSQSLLQEINNLPVQEQTVVTPEGIKSAGIMVMVIPMIVIYPFLQKYFIQGVMIGAIKG</sequence>
<feature type="transmembrane region" description="Helical" evidence="7">
    <location>
        <begin position="108"/>
        <end position="130"/>
    </location>
</feature>
<keyword evidence="5 7" id="KW-1133">Transmembrane helix</keyword>
<dbReference type="Pfam" id="PF00528">
    <property type="entry name" value="BPD_transp_1"/>
    <property type="match status" value="1"/>
</dbReference>